<feature type="domain" description="Cytochrome b561" evidence="10">
    <location>
        <begin position="96"/>
        <end position="229"/>
    </location>
</feature>
<evidence type="ECO:0000256" key="3">
    <source>
        <dbReference type="ARBA" id="ARBA00022692"/>
    </source>
</evidence>
<feature type="transmembrane region" description="Helical" evidence="8">
    <location>
        <begin position="95"/>
        <end position="116"/>
    </location>
</feature>
<evidence type="ECO:0000256" key="8">
    <source>
        <dbReference type="SAM" id="Phobius"/>
    </source>
</evidence>
<feature type="transmembrane region" description="Helical" evidence="8">
    <location>
        <begin position="171"/>
        <end position="192"/>
    </location>
</feature>
<evidence type="ECO:0000259" key="10">
    <source>
        <dbReference type="SMART" id="SM00665"/>
    </source>
</evidence>
<evidence type="ECO:0000256" key="9">
    <source>
        <dbReference type="SAM" id="SignalP"/>
    </source>
</evidence>
<accession>A0AA40ERB9</accession>
<feature type="transmembrane region" description="Helical" evidence="8">
    <location>
        <begin position="212"/>
        <end position="236"/>
    </location>
</feature>
<dbReference type="EMBL" id="JAUKUD010000005">
    <property type="protein sequence ID" value="KAK0744022.1"/>
    <property type="molecule type" value="Genomic_DNA"/>
</dbReference>
<name>A0AA40ERB9_9PEZI</name>
<feature type="region of interest" description="Disordered" evidence="7">
    <location>
        <begin position="287"/>
        <end position="326"/>
    </location>
</feature>
<comment type="caution">
    <text evidence="11">The sequence shown here is derived from an EMBL/GenBank/DDBJ whole genome shotgun (WGS) entry which is preliminary data.</text>
</comment>
<feature type="compositionally biased region" description="Basic and acidic residues" evidence="7">
    <location>
        <begin position="296"/>
        <end position="306"/>
    </location>
</feature>
<evidence type="ECO:0000256" key="5">
    <source>
        <dbReference type="ARBA" id="ARBA00022989"/>
    </source>
</evidence>
<evidence type="ECO:0000256" key="6">
    <source>
        <dbReference type="ARBA" id="ARBA00023136"/>
    </source>
</evidence>
<gene>
    <name evidence="11" type="ORF">B0T18DRAFT_431176</name>
</gene>
<dbReference type="GO" id="GO:0016020">
    <property type="term" value="C:membrane"/>
    <property type="evidence" value="ECO:0007669"/>
    <property type="project" value="UniProtKB-SubCell"/>
</dbReference>
<keyword evidence="6 8" id="KW-0472">Membrane</keyword>
<evidence type="ECO:0000313" key="11">
    <source>
        <dbReference type="EMBL" id="KAK0744022.1"/>
    </source>
</evidence>
<dbReference type="Proteomes" id="UP001172155">
    <property type="component" value="Unassembled WGS sequence"/>
</dbReference>
<reference evidence="11" key="1">
    <citation type="submission" date="2023-06" db="EMBL/GenBank/DDBJ databases">
        <title>Genome-scale phylogeny and comparative genomics of the fungal order Sordariales.</title>
        <authorList>
            <consortium name="Lawrence Berkeley National Laboratory"/>
            <person name="Hensen N."/>
            <person name="Bonometti L."/>
            <person name="Westerberg I."/>
            <person name="Brannstrom I.O."/>
            <person name="Guillou S."/>
            <person name="Cros-Aarteil S."/>
            <person name="Calhoun S."/>
            <person name="Haridas S."/>
            <person name="Kuo A."/>
            <person name="Mondo S."/>
            <person name="Pangilinan J."/>
            <person name="Riley R."/>
            <person name="LaButti K."/>
            <person name="Andreopoulos B."/>
            <person name="Lipzen A."/>
            <person name="Chen C."/>
            <person name="Yanf M."/>
            <person name="Daum C."/>
            <person name="Ng V."/>
            <person name="Clum A."/>
            <person name="Steindorff A."/>
            <person name="Ohm R."/>
            <person name="Martin F."/>
            <person name="Silar P."/>
            <person name="Natvig D."/>
            <person name="Lalanne C."/>
            <person name="Gautier V."/>
            <person name="Ament-velasquez S.L."/>
            <person name="Kruys A."/>
            <person name="Hutchinson M.I."/>
            <person name="Powell A.J."/>
            <person name="Barry K."/>
            <person name="Miller A.N."/>
            <person name="Grigoriev I.V."/>
            <person name="Debuchy R."/>
            <person name="Gladieux P."/>
            <person name="Thoren M.H."/>
            <person name="Johannesson H."/>
        </authorList>
    </citation>
    <scope>NUCLEOTIDE SEQUENCE</scope>
    <source>
        <strain evidence="11">SMH3187-1</strain>
    </source>
</reference>
<dbReference type="CDD" id="cd08760">
    <property type="entry name" value="Cyt_b561_FRRS1_like"/>
    <property type="match status" value="1"/>
</dbReference>
<keyword evidence="2" id="KW-0813">Transport</keyword>
<dbReference type="AlphaFoldDB" id="A0AA40ERB9"/>
<keyword evidence="12" id="KW-1185">Reference proteome</keyword>
<keyword evidence="4" id="KW-0249">Electron transport</keyword>
<keyword evidence="9" id="KW-0732">Signal</keyword>
<evidence type="ECO:0000313" key="12">
    <source>
        <dbReference type="Proteomes" id="UP001172155"/>
    </source>
</evidence>
<organism evidence="11 12">
    <name type="scientific">Schizothecium vesticola</name>
    <dbReference type="NCBI Taxonomy" id="314040"/>
    <lineage>
        <taxon>Eukaryota</taxon>
        <taxon>Fungi</taxon>
        <taxon>Dikarya</taxon>
        <taxon>Ascomycota</taxon>
        <taxon>Pezizomycotina</taxon>
        <taxon>Sordariomycetes</taxon>
        <taxon>Sordariomycetidae</taxon>
        <taxon>Sordariales</taxon>
        <taxon>Schizotheciaceae</taxon>
        <taxon>Schizothecium</taxon>
    </lineage>
</organism>
<feature type="chain" id="PRO_5041223887" description="Cytochrome b561 domain-containing protein" evidence="9">
    <location>
        <begin position="25"/>
        <end position="326"/>
    </location>
</feature>
<keyword evidence="3 8" id="KW-0812">Transmembrane</keyword>
<dbReference type="PANTHER" id="PTHR47797:SF1">
    <property type="entry name" value="CYTOCHROME B561 DOMAIN-CONTAINING PROTEIN-RELATED"/>
    <property type="match status" value="1"/>
</dbReference>
<evidence type="ECO:0000256" key="4">
    <source>
        <dbReference type="ARBA" id="ARBA00022982"/>
    </source>
</evidence>
<evidence type="ECO:0000256" key="1">
    <source>
        <dbReference type="ARBA" id="ARBA00004370"/>
    </source>
</evidence>
<protein>
    <recommendedName>
        <fullName evidence="10">Cytochrome b561 domain-containing protein</fullName>
    </recommendedName>
</protein>
<feature type="compositionally biased region" description="Low complexity" evidence="7">
    <location>
        <begin position="307"/>
        <end position="317"/>
    </location>
</feature>
<proteinExistence type="predicted"/>
<sequence length="326" mass="34545">MDQPSRTIRLAAGLCLALATFTHAAYGPGGRSGGPPSGFPGYGGDDGDGDDDASTFFGGGRNGGDGNNPFGEGNGNPGGAGFVSFDINAAMHYRWIHGILCSLAMVLLFPIGSILMRVVPGRFAIWIHAAFQVIAMVVHIAGVGLGIYLVTLVQLPFSDGGNLLTNDSTNYHPIIGLVTLALLLPQPIVGWLHHAKFMRVRRRQIWSYIHLFNGRVGITIGIINGGLGLNLAAAAASRKRTYIIVAAVMWTLWMLVALWAEVKKARASRKIKHGVVAPPAVDGGKPIVMAGARDVPPPKRRSDSRSGRASRSRSISPDSRDAAARV</sequence>
<dbReference type="PANTHER" id="PTHR47797">
    <property type="entry name" value="DEHYDROGENASE, PUTATIVE (AFU_ORTHOLOGUE AFUA_8G05805)-RELATED"/>
    <property type="match status" value="1"/>
</dbReference>
<feature type="signal peptide" evidence="9">
    <location>
        <begin position="1"/>
        <end position="24"/>
    </location>
</feature>
<dbReference type="InterPro" id="IPR006593">
    <property type="entry name" value="Cyt_b561/ferric_Rdtase_TM"/>
</dbReference>
<feature type="transmembrane region" description="Helical" evidence="8">
    <location>
        <begin position="242"/>
        <end position="262"/>
    </location>
</feature>
<keyword evidence="5 8" id="KW-1133">Transmembrane helix</keyword>
<evidence type="ECO:0000256" key="2">
    <source>
        <dbReference type="ARBA" id="ARBA00022448"/>
    </source>
</evidence>
<dbReference type="SMART" id="SM00665">
    <property type="entry name" value="B561"/>
    <property type="match status" value="1"/>
</dbReference>
<evidence type="ECO:0000256" key="7">
    <source>
        <dbReference type="SAM" id="MobiDB-lite"/>
    </source>
</evidence>
<feature type="transmembrane region" description="Helical" evidence="8">
    <location>
        <begin position="123"/>
        <end position="151"/>
    </location>
</feature>
<dbReference type="Gene3D" id="1.20.120.1770">
    <property type="match status" value="1"/>
</dbReference>
<comment type="subcellular location">
    <subcellularLocation>
        <location evidence="1">Membrane</location>
    </subcellularLocation>
</comment>